<dbReference type="Proteomes" id="UP000196074">
    <property type="component" value="Unassembled WGS sequence"/>
</dbReference>
<name>A0A1Y4QYW3_9ENTE</name>
<organism evidence="1 2">
    <name type="scientific">Enterococcus cecorum</name>
    <dbReference type="NCBI Taxonomy" id="44008"/>
    <lineage>
        <taxon>Bacteria</taxon>
        <taxon>Bacillati</taxon>
        <taxon>Bacillota</taxon>
        <taxon>Bacilli</taxon>
        <taxon>Lactobacillales</taxon>
        <taxon>Enterococcaceae</taxon>
        <taxon>Enterococcus</taxon>
    </lineage>
</organism>
<dbReference type="EMBL" id="NFLC01000009">
    <property type="protein sequence ID" value="OUQ10525.1"/>
    <property type="molecule type" value="Genomic_DNA"/>
</dbReference>
<protein>
    <submittedName>
        <fullName evidence="1">Uncharacterized protein</fullName>
    </submittedName>
</protein>
<proteinExistence type="predicted"/>
<accession>A0A1Y4QYW3</accession>
<gene>
    <name evidence="1" type="ORF">B5E88_06070</name>
</gene>
<comment type="caution">
    <text evidence="1">The sequence shown here is derived from an EMBL/GenBank/DDBJ whole genome shotgun (WGS) entry which is preliminary data.</text>
</comment>
<dbReference type="AlphaFoldDB" id="A0A1Y4QYW3"/>
<dbReference type="RefSeq" id="WP_016252339.1">
    <property type="nucleotide sequence ID" value="NZ_CP010060.1"/>
</dbReference>
<evidence type="ECO:0000313" key="2">
    <source>
        <dbReference type="Proteomes" id="UP000196074"/>
    </source>
</evidence>
<sequence length="169" mass="19487">MNEIILLVLLLFLGRVINSKRLERFIFFKTLAVFAAMLFFSTTVFLILVFGLLLISQYIVTPLGKSPFMTMFMLILVSGVILYFLVSKLANKWHISMTIFTLIEYYIQWGLIYITLYQVAVDNFIKGTDIEKLIEGGVSSPAYLMLAFLPSFISVWIATIMYKLEKHEI</sequence>
<dbReference type="GeneID" id="60871841"/>
<evidence type="ECO:0000313" key="1">
    <source>
        <dbReference type="EMBL" id="OUQ10525.1"/>
    </source>
</evidence>
<reference evidence="2" key="1">
    <citation type="submission" date="2017-04" db="EMBL/GenBank/DDBJ databases">
        <title>Function of individual gut microbiota members based on whole genome sequencing of pure cultures obtained from chicken caecum.</title>
        <authorList>
            <person name="Medvecky M."/>
            <person name="Cejkova D."/>
            <person name="Polansky O."/>
            <person name="Karasova D."/>
            <person name="Kubasova T."/>
            <person name="Cizek A."/>
            <person name="Rychlik I."/>
        </authorList>
    </citation>
    <scope>NUCLEOTIDE SEQUENCE [LARGE SCALE GENOMIC DNA]</scope>
    <source>
        <strain evidence="2">An144</strain>
    </source>
</reference>